<evidence type="ECO:0000313" key="4">
    <source>
        <dbReference type="Proteomes" id="UP000505355"/>
    </source>
</evidence>
<dbReference type="Gene3D" id="1.10.260.40">
    <property type="entry name" value="lambda repressor-like DNA-binding domains"/>
    <property type="match status" value="1"/>
</dbReference>
<feature type="domain" description="HTH cro/C1-type" evidence="2">
    <location>
        <begin position="128"/>
        <end position="182"/>
    </location>
</feature>
<sequence>MGSFKRNYDEGDIALSAFALALALPVRIFIIRTIINRENSAVKDDFANPLFNAETIAKHLQQLKALKILTSLAVSKTVRYSVNTVYFKAMSQNFNSFMQPLDDSHAKPDTITGPTKTEEHTMSFGDYLKMQRQSYQLTQAEMAERLDMDRSVLSKAETGRTVFPEDKLLVLSQKIHEDIGSIKKIYYSDHLAKLIRKGNLDESILQIARIKSGGSK</sequence>
<dbReference type="SUPFAM" id="SSF47413">
    <property type="entry name" value="lambda repressor-like DNA-binding domains"/>
    <property type="match status" value="1"/>
</dbReference>
<dbReference type="InterPro" id="IPR001387">
    <property type="entry name" value="Cro/C1-type_HTH"/>
</dbReference>
<keyword evidence="1" id="KW-0812">Transmembrane</keyword>
<accession>A0A7D4PWI7</accession>
<evidence type="ECO:0000313" key="3">
    <source>
        <dbReference type="EMBL" id="QKJ31803.1"/>
    </source>
</evidence>
<reference evidence="3 4" key="1">
    <citation type="submission" date="2020-05" db="EMBL/GenBank/DDBJ databases">
        <title>Mucilaginibacter mali sp. nov.</title>
        <authorList>
            <person name="Kim H.S."/>
            <person name="Lee K.C."/>
            <person name="Suh M.K."/>
            <person name="Kim J.-S."/>
            <person name="Han K.-I."/>
            <person name="Eom M.K."/>
            <person name="Shin Y.K."/>
            <person name="Lee J.-S."/>
        </authorList>
    </citation>
    <scope>NUCLEOTIDE SEQUENCE [LARGE SCALE GENOMIC DNA]</scope>
    <source>
        <strain evidence="3 4">G2-14</strain>
    </source>
</reference>
<organism evidence="3 4">
    <name type="scientific">Mucilaginibacter mali</name>
    <dbReference type="NCBI Taxonomy" id="2740462"/>
    <lineage>
        <taxon>Bacteria</taxon>
        <taxon>Pseudomonadati</taxon>
        <taxon>Bacteroidota</taxon>
        <taxon>Sphingobacteriia</taxon>
        <taxon>Sphingobacteriales</taxon>
        <taxon>Sphingobacteriaceae</taxon>
        <taxon>Mucilaginibacter</taxon>
    </lineage>
</organism>
<keyword evidence="1" id="KW-1133">Transmembrane helix</keyword>
<evidence type="ECO:0000259" key="2">
    <source>
        <dbReference type="PROSITE" id="PS50943"/>
    </source>
</evidence>
<keyword evidence="4" id="KW-1185">Reference proteome</keyword>
<feature type="transmembrane region" description="Helical" evidence="1">
    <location>
        <begin position="13"/>
        <end position="30"/>
    </location>
</feature>
<proteinExistence type="predicted"/>
<dbReference type="AlphaFoldDB" id="A0A7D4PWI7"/>
<dbReference type="InterPro" id="IPR010982">
    <property type="entry name" value="Lambda_DNA-bd_dom_sf"/>
</dbReference>
<dbReference type="EMBL" id="CP054139">
    <property type="protein sequence ID" value="QKJ31803.1"/>
    <property type="molecule type" value="Genomic_DNA"/>
</dbReference>
<dbReference type="SMART" id="SM00530">
    <property type="entry name" value="HTH_XRE"/>
    <property type="match status" value="1"/>
</dbReference>
<keyword evidence="1" id="KW-0472">Membrane</keyword>
<dbReference type="CDD" id="cd00093">
    <property type="entry name" value="HTH_XRE"/>
    <property type="match status" value="1"/>
</dbReference>
<dbReference type="GO" id="GO:0003677">
    <property type="term" value="F:DNA binding"/>
    <property type="evidence" value="ECO:0007669"/>
    <property type="project" value="InterPro"/>
</dbReference>
<dbReference type="KEGG" id="mmab:HQ865_19205"/>
<dbReference type="PROSITE" id="PS50943">
    <property type="entry name" value="HTH_CROC1"/>
    <property type="match status" value="1"/>
</dbReference>
<gene>
    <name evidence="3" type="ORF">HQ865_19205</name>
</gene>
<name>A0A7D4PWI7_9SPHI</name>
<dbReference type="Pfam" id="PF13560">
    <property type="entry name" value="HTH_31"/>
    <property type="match status" value="1"/>
</dbReference>
<protein>
    <submittedName>
        <fullName evidence="3">Helix-turn-helix domain-containing protein</fullName>
    </submittedName>
</protein>
<dbReference type="Proteomes" id="UP000505355">
    <property type="component" value="Chromosome"/>
</dbReference>
<evidence type="ECO:0000256" key="1">
    <source>
        <dbReference type="SAM" id="Phobius"/>
    </source>
</evidence>
<dbReference type="RefSeq" id="WP_173416461.1">
    <property type="nucleotide sequence ID" value="NZ_CP054139.1"/>
</dbReference>